<dbReference type="EMBL" id="GGEC01067822">
    <property type="protein sequence ID" value="MBX48306.1"/>
    <property type="molecule type" value="Transcribed_RNA"/>
</dbReference>
<sequence>MGKKTKQESDNQLRHKNKKKMLSAHATVTYYIKTYSIYQQPLKSICSNKLQ</sequence>
<proteinExistence type="predicted"/>
<evidence type="ECO:0000313" key="1">
    <source>
        <dbReference type="EMBL" id="MBX48306.1"/>
    </source>
</evidence>
<protein>
    <submittedName>
        <fullName evidence="1">Uncharacterized protein</fullName>
    </submittedName>
</protein>
<reference evidence="1" key="1">
    <citation type="submission" date="2018-02" db="EMBL/GenBank/DDBJ databases">
        <title>Rhizophora mucronata_Transcriptome.</title>
        <authorList>
            <person name="Meera S.P."/>
            <person name="Sreeshan A."/>
            <person name="Augustine A."/>
        </authorList>
    </citation>
    <scope>NUCLEOTIDE SEQUENCE</scope>
    <source>
        <tissue evidence="1">Leaf</tissue>
    </source>
</reference>
<accession>A0A2P2P0P7</accession>
<dbReference type="AlphaFoldDB" id="A0A2P2P0P7"/>
<organism evidence="1">
    <name type="scientific">Rhizophora mucronata</name>
    <name type="common">Asiatic mangrove</name>
    <dbReference type="NCBI Taxonomy" id="61149"/>
    <lineage>
        <taxon>Eukaryota</taxon>
        <taxon>Viridiplantae</taxon>
        <taxon>Streptophyta</taxon>
        <taxon>Embryophyta</taxon>
        <taxon>Tracheophyta</taxon>
        <taxon>Spermatophyta</taxon>
        <taxon>Magnoliopsida</taxon>
        <taxon>eudicotyledons</taxon>
        <taxon>Gunneridae</taxon>
        <taxon>Pentapetalae</taxon>
        <taxon>rosids</taxon>
        <taxon>fabids</taxon>
        <taxon>Malpighiales</taxon>
        <taxon>Rhizophoraceae</taxon>
        <taxon>Rhizophora</taxon>
    </lineage>
</organism>
<name>A0A2P2P0P7_RHIMU</name>